<keyword evidence="8" id="KW-1185">Reference proteome</keyword>
<dbReference type="SMART" id="SM00849">
    <property type="entry name" value="Lactamase_B"/>
    <property type="match status" value="1"/>
</dbReference>
<evidence type="ECO:0000256" key="1">
    <source>
        <dbReference type="ARBA" id="ARBA00001947"/>
    </source>
</evidence>
<dbReference type="Proteomes" id="UP000255124">
    <property type="component" value="Unassembled WGS sequence"/>
</dbReference>
<dbReference type="InterPro" id="IPR001279">
    <property type="entry name" value="Metallo-B-lactamas"/>
</dbReference>
<dbReference type="InterPro" id="IPR051453">
    <property type="entry name" value="MBL_Glyoxalase_II"/>
</dbReference>
<keyword evidence="4" id="KW-0862">Zinc</keyword>
<dbReference type="AlphaFoldDB" id="A0A2I1M9W2"/>
<dbReference type="GO" id="GO:0016787">
    <property type="term" value="F:hydrolase activity"/>
    <property type="evidence" value="ECO:0007669"/>
    <property type="project" value="UniProtKB-KW"/>
</dbReference>
<dbReference type="GO" id="GO:0046872">
    <property type="term" value="F:metal ion binding"/>
    <property type="evidence" value="ECO:0007669"/>
    <property type="project" value="UniProtKB-KW"/>
</dbReference>
<evidence type="ECO:0000313" key="6">
    <source>
        <dbReference type="EMBL" id="PKZ16926.1"/>
    </source>
</evidence>
<dbReference type="Proteomes" id="UP000234335">
    <property type="component" value="Unassembled WGS sequence"/>
</dbReference>
<reference evidence="6 8" key="1">
    <citation type="submission" date="2017-12" db="EMBL/GenBank/DDBJ databases">
        <title>Phylogenetic diversity of female urinary microbiome.</title>
        <authorList>
            <person name="Thomas-White K."/>
            <person name="Wolfe A.J."/>
        </authorList>
    </citation>
    <scope>NUCLEOTIDE SEQUENCE [LARGE SCALE GENOMIC DNA]</scope>
    <source>
        <strain evidence="6 8">UMB0119</strain>
    </source>
</reference>
<gene>
    <name evidence="6" type="ORF">CYJ34_03835</name>
    <name evidence="7" type="ORF">NCTC9810_00575</name>
</gene>
<dbReference type="InterPro" id="IPR036866">
    <property type="entry name" value="RibonucZ/Hydroxyglut_hydro"/>
</dbReference>
<dbReference type="Gene3D" id="3.60.15.10">
    <property type="entry name" value="Ribonuclease Z/Hydroxyacylglutathione hydrolase-like"/>
    <property type="match status" value="1"/>
</dbReference>
<evidence type="ECO:0000256" key="2">
    <source>
        <dbReference type="ARBA" id="ARBA00022723"/>
    </source>
</evidence>
<evidence type="ECO:0000313" key="7">
    <source>
        <dbReference type="EMBL" id="SUU92249.1"/>
    </source>
</evidence>
<feature type="domain" description="Metallo-beta-lactamase" evidence="5">
    <location>
        <begin position="12"/>
        <end position="183"/>
    </location>
</feature>
<evidence type="ECO:0000313" key="8">
    <source>
        <dbReference type="Proteomes" id="UP000234335"/>
    </source>
</evidence>
<dbReference type="SUPFAM" id="SSF56281">
    <property type="entry name" value="Metallo-hydrolase/oxidoreductase"/>
    <property type="match status" value="1"/>
</dbReference>
<reference evidence="7 9" key="2">
    <citation type="submission" date="2018-06" db="EMBL/GenBank/DDBJ databases">
        <authorList>
            <consortium name="Pathogen Informatics"/>
            <person name="Doyle S."/>
        </authorList>
    </citation>
    <scope>NUCLEOTIDE SEQUENCE [LARGE SCALE GENOMIC DNA]</scope>
    <source>
        <strain evidence="7 9">NCTC9810</strain>
    </source>
</reference>
<evidence type="ECO:0000313" key="9">
    <source>
        <dbReference type="Proteomes" id="UP000255124"/>
    </source>
</evidence>
<dbReference type="PANTHER" id="PTHR46233">
    <property type="entry name" value="HYDROXYACYLGLUTATHIONE HYDROLASE GLOC"/>
    <property type="match status" value="1"/>
</dbReference>
<dbReference type="RefSeq" id="WP_101540025.1">
    <property type="nucleotide sequence ID" value="NZ_CALTZC010000010.1"/>
</dbReference>
<dbReference type="Pfam" id="PF00753">
    <property type="entry name" value="Lactamase_B"/>
    <property type="match status" value="1"/>
</dbReference>
<organism evidence="6 8">
    <name type="scientific">Anaerococcus octavius</name>
    <dbReference type="NCBI Taxonomy" id="54007"/>
    <lineage>
        <taxon>Bacteria</taxon>
        <taxon>Bacillati</taxon>
        <taxon>Bacillota</taxon>
        <taxon>Tissierellia</taxon>
        <taxon>Tissierellales</taxon>
        <taxon>Peptoniphilaceae</taxon>
        <taxon>Anaerococcus</taxon>
    </lineage>
</organism>
<keyword evidence="2" id="KW-0479">Metal-binding</keyword>
<dbReference type="EMBL" id="PKGS01000002">
    <property type="protein sequence ID" value="PKZ16926.1"/>
    <property type="molecule type" value="Genomic_DNA"/>
</dbReference>
<proteinExistence type="predicted"/>
<dbReference type="EMBL" id="UFTA01000002">
    <property type="protein sequence ID" value="SUU92249.1"/>
    <property type="molecule type" value="Genomic_DNA"/>
</dbReference>
<dbReference type="PANTHER" id="PTHR46233:SF3">
    <property type="entry name" value="HYDROXYACYLGLUTATHIONE HYDROLASE GLOC"/>
    <property type="match status" value="1"/>
</dbReference>
<dbReference type="CDD" id="cd06262">
    <property type="entry name" value="metallo-hydrolase-like_MBL-fold"/>
    <property type="match status" value="1"/>
</dbReference>
<comment type="cofactor">
    <cofactor evidence="1">
        <name>Zn(2+)</name>
        <dbReference type="ChEBI" id="CHEBI:29105"/>
    </cofactor>
</comment>
<evidence type="ECO:0000256" key="3">
    <source>
        <dbReference type="ARBA" id="ARBA00022801"/>
    </source>
</evidence>
<dbReference type="OrthoDB" id="9802248at2"/>
<keyword evidence="3 6" id="KW-0378">Hydrolase</keyword>
<evidence type="ECO:0000256" key="4">
    <source>
        <dbReference type="ARBA" id="ARBA00022833"/>
    </source>
</evidence>
<name>A0A2I1M9W2_9FIRM</name>
<evidence type="ECO:0000259" key="5">
    <source>
        <dbReference type="SMART" id="SM00849"/>
    </source>
</evidence>
<sequence>MQIKRFTLGPVMTNLYVVSKNGHGFIVDAVEKSDLVTEYINKNNIQIDFILQTHTHFDHVLGLDFYKNLYNVDVYASNEAKYIANDKHYNLAFDYDDLYVPIDIYLDDDEIITDCNIKVLKTPGHSLDSTSYLVDDILFTGDTLFKLSIGRTDFPGGDYNTIINSINEKYRILNPNIDVYPGHGEKTNLDYEFKNNPFLI</sequence>
<accession>A0A2I1M9W2</accession>
<protein>
    <submittedName>
        <fullName evidence="7">Hydroxyacylglutathione hydrolase</fullName>
    </submittedName>
    <submittedName>
        <fullName evidence="6">MBL fold metallo-hydrolase</fullName>
    </submittedName>
</protein>